<keyword evidence="2" id="KW-0812">Transmembrane</keyword>
<gene>
    <name evidence="3" type="ORF">SVIM_LOCUS472720</name>
</gene>
<sequence>MGKDVKGGKRGREKKEGYNSNNNNNKVWYGTHKLIHSIVFLFFFLCFRNTFSAATSSLFDKFSPEFSFL</sequence>
<evidence type="ECO:0000256" key="2">
    <source>
        <dbReference type="SAM" id="Phobius"/>
    </source>
</evidence>
<organism evidence="3">
    <name type="scientific">Salix viminalis</name>
    <name type="common">Common osier</name>
    <name type="synonym">Basket willow</name>
    <dbReference type="NCBI Taxonomy" id="40686"/>
    <lineage>
        <taxon>Eukaryota</taxon>
        <taxon>Viridiplantae</taxon>
        <taxon>Streptophyta</taxon>
        <taxon>Embryophyta</taxon>
        <taxon>Tracheophyta</taxon>
        <taxon>Spermatophyta</taxon>
        <taxon>Magnoliopsida</taxon>
        <taxon>eudicotyledons</taxon>
        <taxon>Gunneridae</taxon>
        <taxon>Pentapetalae</taxon>
        <taxon>rosids</taxon>
        <taxon>fabids</taxon>
        <taxon>Malpighiales</taxon>
        <taxon>Salicaceae</taxon>
        <taxon>Saliceae</taxon>
        <taxon>Salix</taxon>
    </lineage>
</organism>
<protein>
    <submittedName>
        <fullName evidence="3">Uncharacterized protein</fullName>
    </submittedName>
</protein>
<keyword evidence="2" id="KW-0472">Membrane</keyword>
<reference evidence="3" key="1">
    <citation type="submission" date="2019-03" db="EMBL/GenBank/DDBJ databases">
        <authorList>
            <person name="Mank J."/>
            <person name="Almeida P."/>
        </authorList>
    </citation>
    <scope>NUCLEOTIDE SEQUENCE</scope>
    <source>
        <strain evidence="3">78183</strain>
    </source>
</reference>
<name>A0A6N2N6C8_SALVM</name>
<accession>A0A6N2N6C8</accession>
<keyword evidence="2" id="KW-1133">Transmembrane helix</keyword>
<evidence type="ECO:0000256" key="1">
    <source>
        <dbReference type="SAM" id="MobiDB-lite"/>
    </source>
</evidence>
<dbReference type="AlphaFoldDB" id="A0A6N2N6C8"/>
<feature type="region of interest" description="Disordered" evidence="1">
    <location>
        <begin position="1"/>
        <end position="23"/>
    </location>
</feature>
<dbReference type="EMBL" id="CAADRP010002152">
    <property type="protein sequence ID" value="VFU62505.1"/>
    <property type="molecule type" value="Genomic_DNA"/>
</dbReference>
<proteinExistence type="predicted"/>
<feature type="transmembrane region" description="Helical" evidence="2">
    <location>
        <begin position="34"/>
        <end position="51"/>
    </location>
</feature>
<evidence type="ECO:0000313" key="3">
    <source>
        <dbReference type="EMBL" id="VFU62505.1"/>
    </source>
</evidence>